<keyword evidence="9" id="KW-0520">NAD</keyword>
<evidence type="ECO:0000256" key="12">
    <source>
        <dbReference type="PIRSR" id="PIRSR000103-1"/>
    </source>
</evidence>
<dbReference type="GO" id="GO:0005739">
    <property type="term" value="C:mitochondrion"/>
    <property type="evidence" value="ECO:0007669"/>
    <property type="project" value="UniProtKB-SubCell"/>
</dbReference>
<evidence type="ECO:0000313" key="15">
    <source>
        <dbReference type="EMBL" id="KAK6634499.1"/>
    </source>
</evidence>
<evidence type="ECO:0000256" key="1">
    <source>
        <dbReference type="ARBA" id="ARBA00004173"/>
    </source>
</evidence>
<dbReference type="InterPro" id="IPR008927">
    <property type="entry name" value="6-PGluconate_DH-like_C_sf"/>
</dbReference>
<dbReference type="InterPro" id="IPR011548">
    <property type="entry name" value="HIBADH"/>
</dbReference>
<dbReference type="InterPro" id="IPR036291">
    <property type="entry name" value="NAD(P)-bd_dom_sf"/>
</dbReference>
<evidence type="ECO:0000256" key="8">
    <source>
        <dbReference type="ARBA" id="ARBA00023002"/>
    </source>
</evidence>
<dbReference type="SUPFAM" id="SSF48179">
    <property type="entry name" value="6-phosphogluconate dehydrogenase C-terminal domain-like"/>
    <property type="match status" value="1"/>
</dbReference>
<dbReference type="GO" id="GO:0008442">
    <property type="term" value="F:3-hydroxyisobutyrate dehydrogenase activity"/>
    <property type="evidence" value="ECO:0007669"/>
    <property type="project" value="UniProtKB-EC"/>
</dbReference>
<comment type="similarity">
    <text evidence="3">Belongs to the HIBADH-related family. 3-hydroxyisobutyrate dehydrogenase subfamily.</text>
</comment>
<comment type="subcellular location">
    <subcellularLocation>
        <location evidence="1">Mitochondrion</location>
    </subcellularLocation>
</comment>
<reference evidence="15 16" key="1">
    <citation type="submission" date="2023-10" db="EMBL/GenBank/DDBJ databases">
        <title>Genomes of two closely related lineages of the louse Polyplax serrata with different host specificities.</title>
        <authorList>
            <person name="Martinu J."/>
            <person name="Tarabai H."/>
            <person name="Stefka J."/>
            <person name="Hypsa V."/>
        </authorList>
    </citation>
    <scope>NUCLEOTIDE SEQUENCE [LARGE SCALE GENOMIC DNA]</scope>
    <source>
        <strain evidence="15">HR10_N</strain>
    </source>
</reference>
<evidence type="ECO:0000259" key="13">
    <source>
        <dbReference type="Pfam" id="PF03446"/>
    </source>
</evidence>
<dbReference type="GO" id="GO:0050661">
    <property type="term" value="F:NADP binding"/>
    <property type="evidence" value="ECO:0007669"/>
    <property type="project" value="InterPro"/>
</dbReference>
<dbReference type="InterPro" id="IPR015815">
    <property type="entry name" value="HIBADH-related"/>
</dbReference>
<dbReference type="GO" id="GO:0006574">
    <property type="term" value="P:L-valine catabolic process"/>
    <property type="evidence" value="ECO:0007669"/>
    <property type="project" value="TreeGrafter"/>
</dbReference>
<evidence type="ECO:0000256" key="2">
    <source>
        <dbReference type="ARBA" id="ARBA00005109"/>
    </source>
</evidence>
<keyword evidence="7" id="KW-0809">Transit peptide</keyword>
<evidence type="ECO:0000256" key="9">
    <source>
        <dbReference type="ARBA" id="ARBA00023027"/>
    </source>
</evidence>
<dbReference type="FunFam" id="1.10.1040.10:FF:000006">
    <property type="entry name" value="3-hydroxyisobutyrate dehydrogenase"/>
    <property type="match status" value="1"/>
</dbReference>
<feature type="domain" description="3-hydroxyisobutyrate dehydrogenase-like NAD-binding" evidence="14">
    <location>
        <begin position="198"/>
        <end position="325"/>
    </location>
</feature>
<dbReference type="Gene3D" id="3.40.50.720">
    <property type="entry name" value="NAD(P)-binding Rossmann-like Domain"/>
    <property type="match status" value="1"/>
</dbReference>
<dbReference type="PANTHER" id="PTHR22981">
    <property type="entry name" value="3-HYDROXYISOBUTYRATE DEHYDROGENASE-RELATED"/>
    <property type="match status" value="1"/>
</dbReference>
<dbReference type="InterPro" id="IPR013328">
    <property type="entry name" value="6PGD_dom2"/>
</dbReference>
<evidence type="ECO:0000256" key="4">
    <source>
        <dbReference type="ARBA" id="ARBA00012991"/>
    </source>
</evidence>
<dbReference type="PIRSF" id="PIRSF000103">
    <property type="entry name" value="HIBADH"/>
    <property type="match status" value="1"/>
</dbReference>
<keyword evidence="10" id="KW-0496">Mitochondrion</keyword>
<dbReference type="InterPro" id="IPR006115">
    <property type="entry name" value="6PGDH_NADP-bd"/>
</dbReference>
<feature type="domain" description="6-phosphogluconate dehydrogenase NADP-binding" evidence="13">
    <location>
        <begin position="36"/>
        <end position="195"/>
    </location>
</feature>
<keyword evidence="8" id="KW-0560">Oxidoreductase</keyword>
<name>A0AAN8S6N1_POLSC</name>
<feature type="active site" evidence="12">
    <location>
        <position position="204"/>
    </location>
</feature>
<evidence type="ECO:0000313" key="16">
    <source>
        <dbReference type="Proteomes" id="UP001372834"/>
    </source>
</evidence>
<evidence type="ECO:0000256" key="10">
    <source>
        <dbReference type="ARBA" id="ARBA00023128"/>
    </source>
</evidence>
<dbReference type="Gene3D" id="1.10.1040.10">
    <property type="entry name" value="N-(1-d-carboxylethyl)-l-norvaline Dehydrogenase, domain 2"/>
    <property type="match status" value="1"/>
</dbReference>
<dbReference type="PANTHER" id="PTHR22981:SF7">
    <property type="entry name" value="3-HYDROXYISOBUTYRATE DEHYDROGENASE, MITOCHONDRIAL"/>
    <property type="match status" value="1"/>
</dbReference>
<protein>
    <recommendedName>
        <fullName evidence="5">3-hydroxyisobutyrate dehydrogenase, mitochondrial</fullName>
        <ecNumber evidence="4">1.1.1.31</ecNumber>
    </recommendedName>
</protein>
<evidence type="ECO:0000259" key="14">
    <source>
        <dbReference type="Pfam" id="PF14833"/>
    </source>
</evidence>
<dbReference type="EMBL" id="JAWJWE010000005">
    <property type="protein sequence ID" value="KAK6634499.1"/>
    <property type="molecule type" value="Genomic_DNA"/>
</dbReference>
<proteinExistence type="inferred from homology"/>
<comment type="caution">
    <text evidence="15">The sequence shown here is derived from an EMBL/GenBank/DDBJ whole genome shotgun (WGS) entry which is preliminary data.</text>
</comment>
<gene>
    <name evidence="15" type="ORF">RUM43_011900</name>
</gene>
<evidence type="ECO:0000256" key="3">
    <source>
        <dbReference type="ARBA" id="ARBA00006013"/>
    </source>
</evidence>
<dbReference type="GO" id="GO:0051287">
    <property type="term" value="F:NAD binding"/>
    <property type="evidence" value="ECO:0007669"/>
    <property type="project" value="InterPro"/>
</dbReference>
<organism evidence="15 16">
    <name type="scientific">Polyplax serrata</name>
    <name type="common">Common mouse louse</name>
    <dbReference type="NCBI Taxonomy" id="468196"/>
    <lineage>
        <taxon>Eukaryota</taxon>
        <taxon>Metazoa</taxon>
        <taxon>Ecdysozoa</taxon>
        <taxon>Arthropoda</taxon>
        <taxon>Hexapoda</taxon>
        <taxon>Insecta</taxon>
        <taxon>Pterygota</taxon>
        <taxon>Neoptera</taxon>
        <taxon>Paraneoptera</taxon>
        <taxon>Psocodea</taxon>
        <taxon>Troctomorpha</taxon>
        <taxon>Phthiraptera</taxon>
        <taxon>Anoplura</taxon>
        <taxon>Polyplacidae</taxon>
        <taxon>Polyplax</taxon>
    </lineage>
</organism>
<comment type="catalytic activity">
    <reaction evidence="11">
        <text>3-hydroxy-2-methylpropanoate + NAD(+) = 2-methyl-3-oxopropanoate + NADH + H(+)</text>
        <dbReference type="Rhea" id="RHEA:17681"/>
        <dbReference type="ChEBI" id="CHEBI:11805"/>
        <dbReference type="ChEBI" id="CHEBI:15378"/>
        <dbReference type="ChEBI" id="CHEBI:57540"/>
        <dbReference type="ChEBI" id="CHEBI:57700"/>
        <dbReference type="ChEBI" id="CHEBI:57945"/>
        <dbReference type="EC" id="1.1.1.31"/>
    </reaction>
</comment>
<evidence type="ECO:0000256" key="6">
    <source>
        <dbReference type="ARBA" id="ARBA00022456"/>
    </source>
</evidence>
<comment type="pathway">
    <text evidence="2">Amino-acid degradation; L-valine degradation.</text>
</comment>
<dbReference type="EC" id="1.1.1.31" evidence="4"/>
<dbReference type="Pfam" id="PF03446">
    <property type="entry name" value="NAD_binding_2"/>
    <property type="match status" value="1"/>
</dbReference>
<dbReference type="Pfam" id="PF14833">
    <property type="entry name" value="NAD_binding_11"/>
    <property type="match status" value="1"/>
</dbReference>
<dbReference type="Proteomes" id="UP001372834">
    <property type="component" value="Unassembled WGS sequence"/>
</dbReference>
<dbReference type="SUPFAM" id="SSF51735">
    <property type="entry name" value="NAD(P)-binding Rossmann-fold domains"/>
    <property type="match status" value="1"/>
</dbReference>
<evidence type="ECO:0000256" key="11">
    <source>
        <dbReference type="ARBA" id="ARBA00049197"/>
    </source>
</evidence>
<sequence length="329" mass="35334">MASTQIRRIFFTNCLLNGGHLKHLKTGVRCYSSKKTIGFVGVGNMGRPMSQNLLKNDHPVVVYDVLDEAMEQCKHDGAKTASSPAELASKSDVVVTMLPTNQHVLDCYQGPSGIFEGAKKDTIFIDSSTVDPSVSITISKGAQERRTSFVDAPVSGGIIGAKDGTLTFMVGGEESVYHTVKPILECMGTNIVYCGKPGSGQAAKICNNMLLGISMLGVSEALNLGKSLGLDPKLLTSIINTSTGRCWSSEIYNPVPDILPNVPSSKGYDGGFMSKLMCKDLGLAQDIATRLRVSIPLGAATHQFYRLVLTMGDGDKDFSYVYQYLKGKN</sequence>
<dbReference type="FunFam" id="3.40.50.720:FF:000119">
    <property type="entry name" value="3-hydroxyisobutyrate dehydrogenase"/>
    <property type="match status" value="1"/>
</dbReference>
<keyword evidence="6" id="KW-0101">Branched-chain amino acid catabolism</keyword>
<dbReference type="NCBIfam" id="TIGR01692">
    <property type="entry name" value="HIBADH"/>
    <property type="match status" value="1"/>
</dbReference>
<evidence type="ECO:0000256" key="5">
    <source>
        <dbReference type="ARBA" id="ARBA00016933"/>
    </source>
</evidence>
<evidence type="ECO:0000256" key="7">
    <source>
        <dbReference type="ARBA" id="ARBA00022946"/>
    </source>
</evidence>
<dbReference type="InterPro" id="IPR029154">
    <property type="entry name" value="HIBADH-like_NADP-bd"/>
</dbReference>
<dbReference type="AlphaFoldDB" id="A0AAN8S6N1"/>
<accession>A0AAN8S6N1</accession>